<feature type="chain" id="PRO_5006914419" description="Entry exclusion lipoprotein TrbK" evidence="1">
    <location>
        <begin position="22"/>
        <end position="70"/>
    </location>
</feature>
<organism evidence="2 3">
    <name type="scientific">Legionella israelensis</name>
    <dbReference type="NCBI Taxonomy" id="454"/>
    <lineage>
        <taxon>Bacteria</taxon>
        <taxon>Pseudomonadati</taxon>
        <taxon>Pseudomonadota</taxon>
        <taxon>Gammaproteobacteria</taxon>
        <taxon>Legionellales</taxon>
        <taxon>Legionellaceae</taxon>
        <taxon>Legionella</taxon>
    </lineage>
</organism>
<gene>
    <name evidence="2" type="ORF">Lisr_2591</name>
</gene>
<keyword evidence="3" id="KW-1185">Reference proteome</keyword>
<evidence type="ECO:0000313" key="3">
    <source>
        <dbReference type="Proteomes" id="UP000054761"/>
    </source>
</evidence>
<sequence length="70" mass="7566">MKILTLSLALLVCLLSGCDSAETKARKKAEHLASLTCDSSKKGRTKEELQAIADACFKRGSYSKSSGTKW</sequence>
<proteinExistence type="predicted"/>
<feature type="signal peptide" evidence="1">
    <location>
        <begin position="1"/>
        <end position="21"/>
    </location>
</feature>
<reference evidence="2 3" key="1">
    <citation type="submission" date="2015-11" db="EMBL/GenBank/DDBJ databases">
        <title>Genomic analysis of 38 Legionella species identifies large and diverse effector repertoires.</title>
        <authorList>
            <person name="Burstein D."/>
            <person name="Amaro F."/>
            <person name="Zusman T."/>
            <person name="Lifshitz Z."/>
            <person name="Cohen O."/>
            <person name="Gilbert J.A."/>
            <person name="Pupko T."/>
            <person name="Shuman H.A."/>
            <person name="Segal G."/>
        </authorList>
    </citation>
    <scope>NUCLEOTIDE SEQUENCE [LARGE SCALE GENOMIC DNA]</scope>
    <source>
        <strain evidence="2 3">Bercovier 4</strain>
    </source>
</reference>
<name>A0A0W0V2L3_9GAMM</name>
<dbReference type="OrthoDB" id="5653818at2"/>
<dbReference type="AlphaFoldDB" id="A0A0W0V2L3"/>
<evidence type="ECO:0000313" key="2">
    <source>
        <dbReference type="EMBL" id="KTD14363.1"/>
    </source>
</evidence>
<evidence type="ECO:0008006" key="4">
    <source>
        <dbReference type="Google" id="ProtNLM"/>
    </source>
</evidence>
<accession>A0A0W0V2L3</accession>
<dbReference type="PROSITE" id="PS51257">
    <property type="entry name" value="PROKAR_LIPOPROTEIN"/>
    <property type="match status" value="1"/>
</dbReference>
<comment type="caution">
    <text evidence="2">The sequence shown here is derived from an EMBL/GenBank/DDBJ whole genome shotgun (WGS) entry which is preliminary data.</text>
</comment>
<evidence type="ECO:0000256" key="1">
    <source>
        <dbReference type="SAM" id="SignalP"/>
    </source>
</evidence>
<protein>
    <recommendedName>
        <fullName evidence="4">Entry exclusion lipoprotein TrbK</fullName>
    </recommendedName>
</protein>
<dbReference type="STRING" id="454.Lisr_2591"/>
<dbReference type="Proteomes" id="UP000054761">
    <property type="component" value="Unassembled WGS sequence"/>
</dbReference>
<dbReference type="PATRIC" id="fig|454.4.peg.2844"/>
<dbReference type="RefSeq" id="WP_058502867.1">
    <property type="nucleotide sequence ID" value="NZ_CAAAJA010000022.1"/>
</dbReference>
<keyword evidence="1" id="KW-0732">Signal</keyword>
<dbReference type="EMBL" id="LNYH01000149">
    <property type="protein sequence ID" value="KTD14363.1"/>
    <property type="molecule type" value="Genomic_DNA"/>
</dbReference>